<evidence type="ECO:0000256" key="1">
    <source>
        <dbReference type="SAM" id="MobiDB-lite"/>
    </source>
</evidence>
<accession>A0A8H2ZP54</accession>
<evidence type="ECO:0000313" key="3">
    <source>
        <dbReference type="Proteomes" id="UP000624404"/>
    </source>
</evidence>
<keyword evidence="3" id="KW-1185">Reference proteome</keyword>
<dbReference type="EMBL" id="CAJHIA010000006">
    <property type="protein sequence ID" value="CAD6441630.1"/>
    <property type="molecule type" value="Genomic_DNA"/>
</dbReference>
<name>A0A8H2ZP54_9HELO</name>
<comment type="caution">
    <text evidence="2">The sequence shown here is derived from an EMBL/GenBank/DDBJ whole genome shotgun (WGS) entry which is preliminary data.</text>
</comment>
<proteinExistence type="predicted"/>
<sequence>MNHNRRRKGPGIKTSSGDDYSTSLVSLPVILVPDMRKRGEIMLMIIAPILSSMASLGVARCRQISGYKWMMQLALKEDMILR</sequence>
<protein>
    <submittedName>
        <fullName evidence="2">D9c75fbc-0954-4900-bdb6-f6a08336c71d</fullName>
    </submittedName>
</protein>
<evidence type="ECO:0000313" key="2">
    <source>
        <dbReference type="EMBL" id="CAD6441630.1"/>
    </source>
</evidence>
<reference evidence="2" key="1">
    <citation type="submission" date="2020-10" db="EMBL/GenBank/DDBJ databases">
        <authorList>
            <person name="Kusch S."/>
        </authorList>
    </citation>
    <scope>NUCLEOTIDE SEQUENCE</scope>
    <source>
        <strain evidence="2">SwB9</strain>
    </source>
</reference>
<gene>
    <name evidence="2" type="ORF">SCLTRI_LOCUS1415</name>
</gene>
<dbReference type="AlphaFoldDB" id="A0A8H2ZP54"/>
<organism evidence="2 3">
    <name type="scientific">Sclerotinia trifoliorum</name>
    <dbReference type="NCBI Taxonomy" id="28548"/>
    <lineage>
        <taxon>Eukaryota</taxon>
        <taxon>Fungi</taxon>
        <taxon>Dikarya</taxon>
        <taxon>Ascomycota</taxon>
        <taxon>Pezizomycotina</taxon>
        <taxon>Leotiomycetes</taxon>
        <taxon>Helotiales</taxon>
        <taxon>Sclerotiniaceae</taxon>
        <taxon>Sclerotinia</taxon>
    </lineage>
</organism>
<feature type="region of interest" description="Disordered" evidence="1">
    <location>
        <begin position="1"/>
        <end position="21"/>
    </location>
</feature>
<dbReference type="Proteomes" id="UP000624404">
    <property type="component" value="Unassembled WGS sequence"/>
</dbReference>
<feature type="compositionally biased region" description="Basic residues" evidence="1">
    <location>
        <begin position="1"/>
        <end position="10"/>
    </location>
</feature>